<dbReference type="GeneID" id="113470249"/>
<dbReference type="AlphaFoldDB" id="A0A3Q0J793"/>
<gene>
    <name evidence="3" type="primary">LOC113470249</name>
</gene>
<evidence type="ECO:0000256" key="1">
    <source>
        <dbReference type="SAM" id="MobiDB-lite"/>
    </source>
</evidence>
<accession>A0A3Q0J793</accession>
<name>A0A3Q0J793_DIACI</name>
<organism evidence="2 3">
    <name type="scientific">Diaphorina citri</name>
    <name type="common">Asian citrus psyllid</name>
    <dbReference type="NCBI Taxonomy" id="121845"/>
    <lineage>
        <taxon>Eukaryota</taxon>
        <taxon>Metazoa</taxon>
        <taxon>Ecdysozoa</taxon>
        <taxon>Arthropoda</taxon>
        <taxon>Hexapoda</taxon>
        <taxon>Insecta</taxon>
        <taxon>Pterygota</taxon>
        <taxon>Neoptera</taxon>
        <taxon>Paraneoptera</taxon>
        <taxon>Hemiptera</taxon>
        <taxon>Sternorrhyncha</taxon>
        <taxon>Psylloidea</taxon>
        <taxon>Psyllidae</taxon>
        <taxon>Diaphorininae</taxon>
        <taxon>Diaphorina</taxon>
    </lineage>
</organism>
<dbReference type="Proteomes" id="UP000079169">
    <property type="component" value="Unplaced"/>
</dbReference>
<reference evidence="3" key="1">
    <citation type="submission" date="2025-08" db="UniProtKB">
        <authorList>
            <consortium name="RefSeq"/>
        </authorList>
    </citation>
    <scope>IDENTIFICATION</scope>
</reference>
<evidence type="ECO:0000313" key="3">
    <source>
        <dbReference type="RefSeq" id="XP_026684339.1"/>
    </source>
</evidence>
<dbReference type="PaxDb" id="121845-A0A3Q0J793"/>
<dbReference type="RefSeq" id="XP_026684339.1">
    <property type="nucleotide sequence ID" value="XM_026828538.1"/>
</dbReference>
<keyword evidence="2" id="KW-1185">Reference proteome</keyword>
<evidence type="ECO:0000313" key="2">
    <source>
        <dbReference type="Proteomes" id="UP000079169"/>
    </source>
</evidence>
<feature type="compositionally biased region" description="Polar residues" evidence="1">
    <location>
        <begin position="126"/>
        <end position="138"/>
    </location>
</feature>
<dbReference type="KEGG" id="dci:113470249"/>
<protein>
    <submittedName>
        <fullName evidence="3">Uncharacterized protein LOC113470249</fullName>
    </submittedName>
</protein>
<feature type="region of interest" description="Disordered" evidence="1">
    <location>
        <begin position="118"/>
        <end position="138"/>
    </location>
</feature>
<proteinExistence type="predicted"/>
<sequence>MNRSKLLSERHSEINKQIENVSKNEETKTRCEENPGDVDHQLTEKEATTQMKDSQITTPFNIDSADDNPTCTLSTEYFNGNDALVKSNLTMDNNNDKAIAKEEQPPLFDYFTTSNETCKGKESEKNSSTNTVSDFDSINSNDSLKDKHDCMKVVNILTSKLNPEELEAMKGSSYYVFQHV</sequence>